<protein>
    <recommendedName>
        <fullName evidence="1">Bulb-type lectin domain-containing protein</fullName>
    </recommendedName>
</protein>
<dbReference type="Proteomes" id="UP000554482">
    <property type="component" value="Unassembled WGS sequence"/>
</dbReference>
<proteinExistence type="predicted"/>
<evidence type="ECO:0000313" key="3">
    <source>
        <dbReference type="Proteomes" id="UP000554482"/>
    </source>
</evidence>
<accession>A0A7J6WCT9</accession>
<evidence type="ECO:0000259" key="1">
    <source>
        <dbReference type="PROSITE" id="PS50927"/>
    </source>
</evidence>
<keyword evidence="3" id="KW-1185">Reference proteome</keyword>
<feature type="domain" description="Bulb-type lectin" evidence="1">
    <location>
        <begin position="16"/>
        <end position="140"/>
    </location>
</feature>
<comment type="caution">
    <text evidence="2">The sequence shown here is derived from an EMBL/GenBank/DDBJ whole genome shotgun (WGS) entry which is preliminary data.</text>
</comment>
<dbReference type="InterPro" id="IPR036426">
    <property type="entry name" value="Bulb-type_lectin_dom_sf"/>
</dbReference>
<dbReference type="PROSITE" id="PS50927">
    <property type="entry name" value="BULB_LECTIN"/>
    <property type="match status" value="1"/>
</dbReference>
<name>A0A7J6WCT9_THATH</name>
<organism evidence="2 3">
    <name type="scientific">Thalictrum thalictroides</name>
    <name type="common">Rue-anemone</name>
    <name type="synonym">Anemone thalictroides</name>
    <dbReference type="NCBI Taxonomy" id="46969"/>
    <lineage>
        <taxon>Eukaryota</taxon>
        <taxon>Viridiplantae</taxon>
        <taxon>Streptophyta</taxon>
        <taxon>Embryophyta</taxon>
        <taxon>Tracheophyta</taxon>
        <taxon>Spermatophyta</taxon>
        <taxon>Magnoliopsida</taxon>
        <taxon>Ranunculales</taxon>
        <taxon>Ranunculaceae</taxon>
        <taxon>Thalictroideae</taxon>
        <taxon>Thalictrum</taxon>
    </lineage>
</organism>
<dbReference type="AlphaFoldDB" id="A0A7J6WCT9"/>
<reference evidence="2 3" key="1">
    <citation type="submission" date="2020-06" db="EMBL/GenBank/DDBJ databases">
        <title>Transcriptomic and genomic resources for Thalictrum thalictroides and T. hernandezii: Facilitating candidate gene discovery in an emerging model plant lineage.</title>
        <authorList>
            <person name="Arias T."/>
            <person name="Riano-Pachon D.M."/>
            <person name="Di Stilio V.S."/>
        </authorList>
    </citation>
    <scope>NUCLEOTIDE SEQUENCE [LARGE SCALE GENOMIC DNA]</scope>
    <source>
        <strain evidence="3">cv. WT478/WT964</strain>
        <tissue evidence="2">Leaves</tissue>
    </source>
</reference>
<dbReference type="EMBL" id="JABWDY010019300">
    <property type="protein sequence ID" value="KAF5194022.1"/>
    <property type="molecule type" value="Genomic_DNA"/>
</dbReference>
<dbReference type="InterPro" id="IPR001480">
    <property type="entry name" value="Bulb-type_lectin_dom"/>
</dbReference>
<dbReference type="Gene3D" id="2.90.10.10">
    <property type="entry name" value="Bulb-type lectin domain"/>
    <property type="match status" value="1"/>
</dbReference>
<gene>
    <name evidence="2" type="ORF">FRX31_016392</name>
</gene>
<dbReference type="OrthoDB" id="418274at2759"/>
<evidence type="ECO:0000313" key="2">
    <source>
        <dbReference type="EMBL" id="KAF5194022.1"/>
    </source>
</evidence>
<sequence>MFALLCGGKQSSSYLTDTILQGQTLKSGESLVPNTGNSNYRLVMQTDGNLELIDDEDEYYLFRRRTSIIRWESETGKKGGGIVINLDSTGCMYLVDKDGIVIKNLTKEEKQNQRSTATDIIYRATLESDGFFRLYGENIR</sequence>
<dbReference type="SUPFAM" id="SSF51110">
    <property type="entry name" value="alpha-D-mannose-specific plant lectins"/>
    <property type="match status" value="1"/>
</dbReference>